<keyword evidence="4 6" id="KW-1133">Transmembrane helix</keyword>
<feature type="transmembrane region" description="Helical" evidence="6">
    <location>
        <begin position="166"/>
        <end position="183"/>
    </location>
</feature>
<organism evidence="7 8">
    <name type="scientific">Aerophobetes bacterium</name>
    <dbReference type="NCBI Taxonomy" id="2030807"/>
    <lineage>
        <taxon>Bacteria</taxon>
        <taxon>Candidatus Aerophobota</taxon>
    </lineage>
</organism>
<evidence type="ECO:0000256" key="3">
    <source>
        <dbReference type="ARBA" id="ARBA00022692"/>
    </source>
</evidence>
<proteinExistence type="predicted"/>
<dbReference type="Pfam" id="PF02653">
    <property type="entry name" value="BPD_transp_2"/>
    <property type="match status" value="1"/>
</dbReference>
<protein>
    <submittedName>
        <fullName evidence="7">Branched-chain amino acid ABC transporter permease</fullName>
    </submittedName>
</protein>
<dbReference type="InterPro" id="IPR043428">
    <property type="entry name" value="LivM-like"/>
</dbReference>
<dbReference type="EMBL" id="SOKU01000243">
    <property type="protein sequence ID" value="TES85222.1"/>
    <property type="molecule type" value="Genomic_DNA"/>
</dbReference>
<name>A0A523QI34_UNCAE</name>
<feature type="transmembrane region" description="Helical" evidence="6">
    <location>
        <begin position="12"/>
        <end position="28"/>
    </location>
</feature>
<feature type="transmembrane region" description="Helical" evidence="6">
    <location>
        <begin position="254"/>
        <end position="278"/>
    </location>
</feature>
<evidence type="ECO:0000313" key="7">
    <source>
        <dbReference type="EMBL" id="TES85222.1"/>
    </source>
</evidence>
<evidence type="ECO:0000313" key="8">
    <source>
        <dbReference type="Proteomes" id="UP000320781"/>
    </source>
</evidence>
<dbReference type="PANTHER" id="PTHR30482">
    <property type="entry name" value="HIGH-AFFINITY BRANCHED-CHAIN AMINO ACID TRANSPORT SYSTEM PERMEASE"/>
    <property type="match status" value="1"/>
</dbReference>
<feature type="transmembrane region" description="Helical" evidence="6">
    <location>
        <begin position="216"/>
        <end position="234"/>
    </location>
</feature>
<sequence length="326" mass="35985">MKTINTNYTKMIGYSLFTLGLIALPWVIDIYQLHIMIIAYIFVILSLSLNLMVGYVGQLPLCQAAFFGIGAYTSALLSVKLAISFWPCIAASFLVSAFVGFLIGLVTLRLAGHFFVLITISFAEIVHILAKNLEEITGGPTGIKGIPAPTLPVPFLGQLTLDTEHGYYYLVLIFTALTVYLIWRLMRSLVGKNFVAIRENSDLAEAVGINTFRYKLIAFIISMGFSGLAGSLYAHYATLICPTILSFNYTMTPLVMVAMGGQGTILGPIIGALIFTALPEYFRLLAQYRLVILGMVLMVTIVVLPRGIKSILDKVYEKIRKKWSVR</sequence>
<feature type="transmembrane region" description="Helical" evidence="6">
    <location>
        <begin position="59"/>
        <end position="77"/>
    </location>
</feature>
<evidence type="ECO:0000256" key="6">
    <source>
        <dbReference type="SAM" id="Phobius"/>
    </source>
</evidence>
<comment type="subcellular location">
    <subcellularLocation>
        <location evidence="1">Cell membrane</location>
        <topology evidence="1">Multi-pass membrane protein</topology>
    </subcellularLocation>
</comment>
<keyword evidence="2" id="KW-1003">Cell membrane</keyword>
<feature type="transmembrane region" description="Helical" evidence="6">
    <location>
        <begin position="83"/>
        <end position="103"/>
    </location>
</feature>
<comment type="caution">
    <text evidence="7">The sequence shown here is derived from an EMBL/GenBank/DDBJ whole genome shotgun (WGS) entry which is preliminary data.</text>
</comment>
<evidence type="ECO:0000256" key="4">
    <source>
        <dbReference type="ARBA" id="ARBA00022989"/>
    </source>
</evidence>
<keyword evidence="3 6" id="KW-0812">Transmembrane</keyword>
<evidence type="ECO:0000256" key="5">
    <source>
        <dbReference type="ARBA" id="ARBA00023136"/>
    </source>
</evidence>
<dbReference type="InterPro" id="IPR001851">
    <property type="entry name" value="ABC_transp_permease"/>
</dbReference>
<feature type="transmembrane region" description="Helical" evidence="6">
    <location>
        <begin position="290"/>
        <end position="308"/>
    </location>
</feature>
<gene>
    <name evidence="7" type="ORF">E3J95_04905</name>
</gene>
<dbReference type="Proteomes" id="UP000320781">
    <property type="component" value="Unassembled WGS sequence"/>
</dbReference>
<dbReference type="CDD" id="cd06581">
    <property type="entry name" value="TM_PBP1_LivM_like"/>
    <property type="match status" value="1"/>
</dbReference>
<dbReference type="PANTHER" id="PTHR30482:SF20">
    <property type="entry name" value="HIGH-AFFINITY BRANCHED-CHAIN AMINO ACID TRANSPORT SYSTEM PERMEASE PROTEIN LIVM"/>
    <property type="match status" value="1"/>
</dbReference>
<dbReference type="GO" id="GO:0015658">
    <property type="term" value="F:branched-chain amino acid transmembrane transporter activity"/>
    <property type="evidence" value="ECO:0007669"/>
    <property type="project" value="InterPro"/>
</dbReference>
<keyword evidence="5 6" id="KW-0472">Membrane</keyword>
<feature type="transmembrane region" description="Helical" evidence="6">
    <location>
        <begin position="34"/>
        <end position="52"/>
    </location>
</feature>
<accession>A0A523QI34</accession>
<evidence type="ECO:0000256" key="1">
    <source>
        <dbReference type="ARBA" id="ARBA00004651"/>
    </source>
</evidence>
<evidence type="ECO:0000256" key="2">
    <source>
        <dbReference type="ARBA" id="ARBA00022475"/>
    </source>
</evidence>
<reference evidence="7 8" key="1">
    <citation type="submission" date="2019-03" db="EMBL/GenBank/DDBJ databases">
        <title>Metabolic potential of uncultured bacteria and archaea associated with petroleum seepage in deep-sea sediments.</title>
        <authorList>
            <person name="Dong X."/>
            <person name="Hubert C."/>
        </authorList>
    </citation>
    <scope>NUCLEOTIDE SEQUENCE [LARGE SCALE GENOMIC DNA]</scope>
    <source>
        <strain evidence="7">E44_bin92</strain>
    </source>
</reference>
<dbReference type="AlphaFoldDB" id="A0A523QI34"/>
<dbReference type="GO" id="GO:0005886">
    <property type="term" value="C:plasma membrane"/>
    <property type="evidence" value="ECO:0007669"/>
    <property type="project" value="UniProtKB-SubCell"/>
</dbReference>